<evidence type="ECO:0000256" key="1">
    <source>
        <dbReference type="SAM" id="MobiDB-lite"/>
    </source>
</evidence>
<accession>A0A8S0WBC0</accession>
<dbReference type="OrthoDB" id="3028242at2759"/>
<evidence type="ECO:0000313" key="3">
    <source>
        <dbReference type="Proteomes" id="UP000467700"/>
    </source>
</evidence>
<dbReference type="AlphaFoldDB" id="A0A8S0WBC0"/>
<dbReference type="EMBL" id="CACVBS010000079">
    <property type="protein sequence ID" value="CAA7269698.1"/>
    <property type="molecule type" value="Genomic_DNA"/>
</dbReference>
<keyword evidence="3" id="KW-1185">Reference proteome</keyword>
<gene>
    <name evidence="2" type="ORF">AAE3_LOCUS11972</name>
</gene>
<protein>
    <submittedName>
        <fullName evidence="2">Uncharacterized protein</fullName>
    </submittedName>
</protein>
<evidence type="ECO:0000313" key="2">
    <source>
        <dbReference type="EMBL" id="CAA7269698.1"/>
    </source>
</evidence>
<dbReference type="Proteomes" id="UP000467700">
    <property type="component" value="Unassembled WGS sequence"/>
</dbReference>
<comment type="caution">
    <text evidence="2">The sequence shown here is derived from an EMBL/GenBank/DDBJ whole genome shotgun (WGS) entry which is preliminary data.</text>
</comment>
<reference evidence="2 3" key="1">
    <citation type="submission" date="2020-01" db="EMBL/GenBank/DDBJ databases">
        <authorList>
            <person name="Gupta K D."/>
        </authorList>
    </citation>
    <scope>NUCLEOTIDE SEQUENCE [LARGE SCALE GENOMIC DNA]</scope>
</reference>
<sequence>MAVLDTFVDHMLINPLIGAVSSKLSALHIIRTSSHIPTSHTTCYYPPDLGVIAPNVTTLRIDGTLVSVLPRWHLCHATLAKGAFLSYKSHYSIFNCSAVTTLVLDGAVIPSTTPHVRGITDRRESSVRDLVVSDLRLQLPQPLPHMPVDNSGGNEDEGGQGVAAGDEGGTTNHPIPQFTAEYRSDAYSTFFALSLHCALVSLTLAHLSQDAIVGFVAVLLYNGLPTTCPELRELRIRGILFGRMAYEGMTRAFPNLSDIELEDVGGRRVVFFDVWRNGVSARPQQQVWPMLGEVMLDGELISRGSRPLLPGHLRGPVQET</sequence>
<proteinExistence type="predicted"/>
<name>A0A8S0WBC0_CYCAE</name>
<feature type="region of interest" description="Disordered" evidence="1">
    <location>
        <begin position="141"/>
        <end position="176"/>
    </location>
</feature>
<organism evidence="2 3">
    <name type="scientific">Cyclocybe aegerita</name>
    <name type="common">Black poplar mushroom</name>
    <name type="synonym">Agrocybe aegerita</name>
    <dbReference type="NCBI Taxonomy" id="1973307"/>
    <lineage>
        <taxon>Eukaryota</taxon>
        <taxon>Fungi</taxon>
        <taxon>Dikarya</taxon>
        <taxon>Basidiomycota</taxon>
        <taxon>Agaricomycotina</taxon>
        <taxon>Agaricomycetes</taxon>
        <taxon>Agaricomycetidae</taxon>
        <taxon>Agaricales</taxon>
        <taxon>Agaricineae</taxon>
        <taxon>Bolbitiaceae</taxon>
        <taxon>Cyclocybe</taxon>
    </lineage>
</organism>
<feature type="compositionally biased region" description="Gly residues" evidence="1">
    <location>
        <begin position="159"/>
        <end position="168"/>
    </location>
</feature>